<organism evidence="5 6">
    <name type="scientific">Patulibacter medicamentivorans</name>
    <dbReference type="NCBI Taxonomy" id="1097667"/>
    <lineage>
        <taxon>Bacteria</taxon>
        <taxon>Bacillati</taxon>
        <taxon>Actinomycetota</taxon>
        <taxon>Thermoleophilia</taxon>
        <taxon>Solirubrobacterales</taxon>
        <taxon>Patulibacteraceae</taxon>
        <taxon>Patulibacter</taxon>
    </lineage>
</organism>
<dbReference type="InterPro" id="IPR025736">
    <property type="entry name" value="PucR_C-HTH_dom"/>
</dbReference>
<dbReference type="AlphaFoldDB" id="H0E154"/>
<dbReference type="Proteomes" id="UP000005143">
    <property type="component" value="Unassembled WGS sequence"/>
</dbReference>
<feature type="domain" description="CdaR GGDEF-like" evidence="4">
    <location>
        <begin position="169"/>
        <end position="280"/>
    </location>
</feature>
<proteinExistence type="inferred from homology"/>
<accession>H0E154</accession>
<dbReference type="EMBL" id="AGUD01000018">
    <property type="protein sequence ID" value="EHN12574.1"/>
    <property type="molecule type" value="Genomic_DNA"/>
</dbReference>
<dbReference type="Pfam" id="PF13556">
    <property type="entry name" value="HTH_30"/>
    <property type="match status" value="1"/>
</dbReference>
<sequence>MHPNHGVHMALNVHDRIPELGGVADQRTMFAETESSCTANIEQIVQLLNAGRPATSLMVPEAAREYAIGLVHRRIPLAVLLRAYRVGQNFLWASASRHLREVAAEDEVIVPTLEALAGFLFEYVDLICDDLVDAYHQERDRWVRTAAAVRAETARELIEGRSLDEQVASSRLGYSLRSHHIGLVLANEGALGTGADYRSLEKEATEAAMTLGCSEPLLVPAGASVLWAWCGTIQPPSMEALGRLERYRPRDGVRLAIGRPAFGVEGFRVTHDEAQHAARLWMQSPQATGRTISYRSVELVSLLASDADRARRFVTGELGALAAREDGAARLRETLLSFLAHGGSHLLAAEALHLHKNTVYTRVRRAEQILGLPIAHRRVELQTALMLAVTLGDEVLGD</sequence>
<keyword evidence="6" id="KW-1185">Reference proteome</keyword>
<dbReference type="Gene3D" id="1.10.10.2840">
    <property type="entry name" value="PucR C-terminal helix-turn-helix domain"/>
    <property type="match status" value="1"/>
</dbReference>
<name>H0E154_9ACTN</name>
<evidence type="ECO:0000259" key="3">
    <source>
        <dbReference type="Pfam" id="PF14361"/>
    </source>
</evidence>
<dbReference type="Pfam" id="PF17853">
    <property type="entry name" value="GGDEF_2"/>
    <property type="match status" value="1"/>
</dbReference>
<reference evidence="5 6" key="1">
    <citation type="journal article" date="2013" name="Biodegradation">
        <title>Quantitative proteomic analysis of ibuprofen-degrading Patulibacter sp. strain I11.</title>
        <authorList>
            <person name="Almeida B."/>
            <person name="Kjeldal H."/>
            <person name="Lolas I."/>
            <person name="Knudsen A.D."/>
            <person name="Carvalho G."/>
            <person name="Nielsen K.L."/>
            <person name="Barreto Crespo M.T."/>
            <person name="Stensballe A."/>
            <person name="Nielsen J.L."/>
        </authorList>
    </citation>
    <scope>NUCLEOTIDE SEQUENCE [LARGE SCALE GENOMIC DNA]</scope>
    <source>
        <strain evidence="5 6">I11</strain>
    </source>
</reference>
<comment type="caution">
    <text evidence="5">The sequence shown here is derived from an EMBL/GenBank/DDBJ whole genome shotgun (WGS) entry which is preliminary data.</text>
</comment>
<dbReference type="InterPro" id="IPR025751">
    <property type="entry name" value="RsbRD_N_dom"/>
</dbReference>
<evidence type="ECO:0000313" key="5">
    <source>
        <dbReference type="EMBL" id="EHN12574.1"/>
    </source>
</evidence>
<gene>
    <name evidence="5" type="ORF">PAI11_05140</name>
</gene>
<evidence type="ECO:0000313" key="6">
    <source>
        <dbReference type="Proteomes" id="UP000005143"/>
    </source>
</evidence>
<dbReference type="Pfam" id="PF14361">
    <property type="entry name" value="RsbRD_N"/>
    <property type="match status" value="1"/>
</dbReference>
<evidence type="ECO:0000259" key="4">
    <source>
        <dbReference type="Pfam" id="PF17853"/>
    </source>
</evidence>
<feature type="domain" description="RsbT co-antagonist protein RsbRD N-terminal" evidence="3">
    <location>
        <begin position="13"/>
        <end position="150"/>
    </location>
</feature>
<dbReference type="PANTHER" id="PTHR33744:SF1">
    <property type="entry name" value="DNA-BINDING TRANSCRIPTIONAL ACTIVATOR ADER"/>
    <property type="match status" value="1"/>
</dbReference>
<comment type="similarity">
    <text evidence="1">Belongs to the CdaR family.</text>
</comment>
<dbReference type="InterPro" id="IPR041522">
    <property type="entry name" value="CdaR_GGDEF"/>
</dbReference>
<dbReference type="PANTHER" id="PTHR33744">
    <property type="entry name" value="CARBOHYDRATE DIACID REGULATOR"/>
    <property type="match status" value="1"/>
</dbReference>
<evidence type="ECO:0000259" key="2">
    <source>
        <dbReference type="Pfam" id="PF13556"/>
    </source>
</evidence>
<dbReference type="InterPro" id="IPR042070">
    <property type="entry name" value="PucR_C-HTH_sf"/>
</dbReference>
<evidence type="ECO:0000256" key="1">
    <source>
        <dbReference type="ARBA" id="ARBA00006754"/>
    </source>
</evidence>
<protein>
    <submittedName>
        <fullName evidence="5">Uncharacterized protein</fullName>
    </submittedName>
</protein>
<dbReference type="InterPro" id="IPR051448">
    <property type="entry name" value="CdaR-like_regulators"/>
</dbReference>
<feature type="domain" description="PucR C-terminal helix-turn-helix" evidence="2">
    <location>
        <begin position="331"/>
        <end position="386"/>
    </location>
</feature>